<evidence type="ECO:0008006" key="3">
    <source>
        <dbReference type="Google" id="ProtNLM"/>
    </source>
</evidence>
<dbReference type="Proteomes" id="UP001614394">
    <property type="component" value="Unassembled WGS sequence"/>
</dbReference>
<reference evidence="1 2" key="1">
    <citation type="submission" date="2024-10" db="EMBL/GenBank/DDBJ databases">
        <title>The Natural Products Discovery Center: Release of the First 8490 Sequenced Strains for Exploring Actinobacteria Biosynthetic Diversity.</title>
        <authorList>
            <person name="Kalkreuter E."/>
            <person name="Kautsar S.A."/>
            <person name="Yang D."/>
            <person name="Bader C.D."/>
            <person name="Teijaro C.N."/>
            <person name="Fluegel L."/>
            <person name="Davis C.M."/>
            <person name="Simpson J.R."/>
            <person name="Lauterbach L."/>
            <person name="Steele A.D."/>
            <person name="Gui C."/>
            <person name="Meng S."/>
            <person name="Li G."/>
            <person name="Viehrig K."/>
            <person name="Ye F."/>
            <person name="Su P."/>
            <person name="Kiefer A.F."/>
            <person name="Nichols A."/>
            <person name="Cepeda A.J."/>
            <person name="Yan W."/>
            <person name="Fan B."/>
            <person name="Jiang Y."/>
            <person name="Adhikari A."/>
            <person name="Zheng C.-J."/>
            <person name="Schuster L."/>
            <person name="Cowan T.M."/>
            <person name="Smanski M.J."/>
            <person name="Chevrette M.G."/>
            <person name="De Carvalho L.P.S."/>
            <person name="Shen B."/>
        </authorList>
    </citation>
    <scope>NUCLEOTIDE SEQUENCE [LARGE SCALE GENOMIC DNA]</scope>
    <source>
        <strain evidence="1 2">NPDC053399</strain>
    </source>
</reference>
<dbReference type="PROSITE" id="PS51257">
    <property type="entry name" value="PROKAR_LIPOPROTEIN"/>
    <property type="match status" value="1"/>
</dbReference>
<protein>
    <recommendedName>
        <fullName evidence="3">Lipoprotein</fullName>
    </recommendedName>
</protein>
<organism evidence="1 2">
    <name type="scientific">Streptomyces fildesensis</name>
    <dbReference type="NCBI Taxonomy" id="375757"/>
    <lineage>
        <taxon>Bacteria</taxon>
        <taxon>Bacillati</taxon>
        <taxon>Actinomycetota</taxon>
        <taxon>Actinomycetes</taxon>
        <taxon>Kitasatosporales</taxon>
        <taxon>Streptomycetaceae</taxon>
        <taxon>Streptomyces</taxon>
    </lineage>
</organism>
<dbReference type="RefSeq" id="WP_399656141.1">
    <property type="nucleotide sequence ID" value="NZ_JBITYG010000012.1"/>
</dbReference>
<evidence type="ECO:0000313" key="2">
    <source>
        <dbReference type="Proteomes" id="UP001614394"/>
    </source>
</evidence>
<proteinExistence type="predicted"/>
<gene>
    <name evidence="1" type="ORF">ACIGXA_33610</name>
</gene>
<accession>A0ABW8CG78</accession>
<evidence type="ECO:0000313" key="1">
    <source>
        <dbReference type="EMBL" id="MFI9105458.1"/>
    </source>
</evidence>
<sequence length="216" mass="23231">MNRWRGWGFALGAMAMAVSGLTGCAGRYDAGTGLHDATAADVAGSWHGTEGTRVVLRPDGTALVERLDGEGFAFDDGWRLSGTGTWRLIDDPDGQDLHLALTARTRVDRRMPATTPADAVPTSYTWDFFVRRDQHNQVQLFFLFSDPDAANTYVLERAPSALPSIGSAARSAGCWAVLAGNEVDGLPFPRAAGGRRCPWDGAGRTFSTSADRRRAV</sequence>
<keyword evidence="2" id="KW-1185">Reference proteome</keyword>
<name>A0ABW8CG78_9ACTN</name>
<comment type="caution">
    <text evidence="1">The sequence shown here is derived from an EMBL/GenBank/DDBJ whole genome shotgun (WGS) entry which is preliminary data.</text>
</comment>
<dbReference type="EMBL" id="JBITYG010000012">
    <property type="protein sequence ID" value="MFI9105458.1"/>
    <property type="molecule type" value="Genomic_DNA"/>
</dbReference>